<gene>
    <name evidence="8" type="ORF">DDZ44_01160</name>
</gene>
<keyword evidence="3 6" id="KW-0812">Transmembrane</keyword>
<feature type="domain" description="VTT" evidence="7">
    <location>
        <begin position="71"/>
        <end position="189"/>
    </location>
</feature>
<name>A0A354YT36_9FIRM</name>
<feature type="transmembrane region" description="Helical" evidence="6">
    <location>
        <begin position="141"/>
        <end position="161"/>
    </location>
</feature>
<protein>
    <recommendedName>
        <fullName evidence="6">TVP38/TMEM64 family membrane protein</fullName>
    </recommendedName>
</protein>
<evidence type="ECO:0000256" key="2">
    <source>
        <dbReference type="ARBA" id="ARBA00022475"/>
    </source>
</evidence>
<dbReference type="EMBL" id="DNZF01000027">
    <property type="protein sequence ID" value="HBK52533.1"/>
    <property type="molecule type" value="Genomic_DNA"/>
</dbReference>
<dbReference type="STRING" id="378794.GCA_001570625_02889"/>
<dbReference type="AlphaFoldDB" id="A0A354YT36"/>
<dbReference type="GO" id="GO:0005886">
    <property type="term" value="C:plasma membrane"/>
    <property type="evidence" value="ECO:0007669"/>
    <property type="project" value="UniProtKB-SubCell"/>
</dbReference>
<dbReference type="InterPro" id="IPR032816">
    <property type="entry name" value="VTT_dom"/>
</dbReference>
<evidence type="ECO:0000259" key="7">
    <source>
        <dbReference type="Pfam" id="PF09335"/>
    </source>
</evidence>
<dbReference type="PANTHER" id="PTHR12677:SF59">
    <property type="entry name" value="GOLGI APPARATUS MEMBRANE PROTEIN TVP38-RELATED"/>
    <property type="match status" value="1"/>
</dbReference>
<keyword evidence="5 6" id="KW-0472">Membrane</keyword>
<dbReference type="Pfam" id="PF09335">
    <property type="entry name" value="VTT_dom"/>
    <property type="match status" value="1"/>
</dbReference>
<comment type="subcellular location">
    <subcellularLocation>
        <location evidence="1 6">Cell membrane</location>
        <topology evidence="1 6">Multi-pass membrane protein</topology>
    </subcellularLocation>
</comment>
<feature type="transmembrane region" description="Helical" evidence="6">
    <location>
        <begin position="199"/>
        <end position="216"/>
    </location>
</feature>
<dbReference type="Proteomes" id="UP000263273">
    <property type="component" value="Unassembled WGS sequence"/>
</dbReference>
<proteinExistence type="inferred from homology"/>
<organism evidence="8 9">
    <name type="scientific">Syntrophomonas wolfei</name>
    <dbReference type="NCBI Taxonomy" id="863"/>
    <lineage>
        <taxon>Bacteria</taxon>
        <taxon>Bacillati</taxon>
        <taxon>Bacillota</taxon>
        <taxon>Clostridia</taxon>
        <taxon>Eubacteriales</taxon>
        <taxon>Syntrophomonadaceae</taxon>
        <taxon>Syntrophomonas</taxon>
    </lineage>
</organism>
<evidence type="ECO:0000313" key="9">
    <source>
        <dbReference type="Proteomes" id="UP000263273"/>
    </source>
</evidence>
<accession>A0A354YT36</accession>
<evidence type="ECO:0000256" key="1">
    <source>
        <dbReference type="ARBA" id="ARBA00004651"/>
    </source>
</evidence>
<comment type="caution">
    <text evidence="8">The sequence shown here is derived from an EMBL/GenBank/DDBJ whole genome shotgun (WGS) entry which is preliminary data.</text>
</comment>
<evidence type="ECO:0000256" key="4">
    <source>
        <dbReference type="ARBA" id="ARBA00022989"/>
    </source>
</evidence>
<feature type="transmembrane region" description="Helical" evidence="6">
    <location>
        <begin position="46"/>
        <end position="71"/>
    </location>
</feature>
<evidence type="ECO:0000256" key="6">
    <source>
        <dbReference type="RuleBase" id="RU366058"/>
    </source>
</evidence>
<dbReference type="RefSeq" id="WP_061215278.1">
    <property type="nucleotide sequence ID" value="NZ_DCDX01000160.1"/>
</dbReference>
<comment type="similarity">
    <text evidence="6">Belongs to the TVP38/TMEM64 family.</text>
</comment>
<evidence type="ECO:0000313" key="8">
    <source>
        <dbReference type="EMBL" id="HBK52533.1"/>
    </source>
</evidence>
<dbReference type="PANTHER" id="PTHR12677">
    <property type="entry name" value="GOLGI APPARATUS MEMBRANE PROTEIN TVP38-RELATED"/>
    <property type="match status" value="1"/>
</dbReference>
<feature type="transmembrane region" description="Helical" evidence="6">
    <location>
        <begin position="167"/>
        <end position="187"/>
    </location>
</feature>
<keyword evidence="4 6" id="KW-1133">Transmembrane helix</keyword>
<reference evidence="8 9" key="1">
    <citation type="journal article" date="2018" name="Nat. Biotechnol.">
        <title>A standardized bacterial taxonomy based on genome phylogeny substantially revises the tree of life.</title>
        <authorList>
            <person name="Parks D.H."/>
            <person name="Chuvochina M."/>
            <person name="Waite D.W."/>
            <person name="Rinke C."/>
            <person name="Skarshewski A."/>
            <person name="Chaumeil P.A."/>
            <person name="Hugenholtz P."/>
        </authorList>
    </citation>
    <scope>NUCLEOTIDE SEQUENCE [LARGE SCALE GENOMIC DNA]</scope>
    <source>
        <strain evidence="8">UBA10948</strain>
    </source>
</reference>
<evidence type="ECO:0000256" key="3">
    <source>
        <dbReference type="ARBA" id="ARBA00022692"/>
    </source>
</evidence>
<sequence length="224" mass="24947">MRLPGKQNLLHLALLLVFLLLFCYCTAVYAPGISRIISNPEQFRDYILGFGSPNILVFILFQVVQVIIAAIPGELLQIAGGFVYGTWWGSIYSLAGIFLGSIVVFFISRLLGYPLVCYMVSPQKLERFSRILRQQKSEISIFILFLIPGLPKDILTYVGGLTPLNPIRFLLIAIIARFPGILGSAYLGASVEQQAYGQALLFSLAAFLLFLAGFLLKDRLFKPY</sequence>
<feature type="transmembrane region" description="Helical" evidence="6">
    <location>
        <begin position="91"/>
        <end position="120"/>
    </location>
</feature>
<keyword evidence="2 6" id="KW-1003">Cell membrane</keyword>
<dbReference type="InterPro" id="IPR015414">
    <property type="entry name" value="TMEM64"/>
</dbReference>
<evidence type="ECO:0000256" key="5">
    <source>
        <dbReference type="ARBA" id="ARBA00023136"/>
    </source>
</evidence>
<feature type="transmembrane region" description="Helical" evidence="6">
    <location>
        <begin position="12"/>
        <end position="34"/>
    </location>
</feature>